<dbReference type="InterPro" id="IPR023534">
    <property type="entry name" value="Rof/RNase_P-like"/>
</dbReference>
<accession>A0A7D4NLH4</accession>
<dbReference type="InterPro" id="IPR038626">
    <property type="entry name" value="Rof-like_sf"/>
</dbReference>
<dbReference type="SUPFAM" id="SSF101744">
    <property type="entry name" value="Rof/RNase P subunit-like"/>
    <property type="match status" value="1"/>
</dbReference>
<gene>
    <name evidence="1" type="ORF">HQN79_11575</name>
</gene>
<dbReference type="RefSeq" id="WP_173286717.1">
    <property type="nucleotide sequence ID" value="NZ_CP054020.1"/>
</dbReference>
<evidence type="ECO:0008006" key="3">
    <source>
        <dbReference type="Google" id="ProtNLM"/>
    </source>
</evidence>
<reference evidence="1 2" key="1">
    <citation type="submission" date="2020-05" db="EMBL/GenBank/DDBJ databases">
        <title>Thiomicrorhabdus sediminis sp.nov. and Thiomicrorhabdus xiamenensis sp.nov., novel sulfur-oxidizing bacteria isolated from coastal sediment.</title>
        <authorList>
            <person name="Liu X."/>
        </authorList>
    </citation>
    <scope>NUCLEOTIDE SEQUENCE [LARGE SCALE GENOMIC DNA]</scope>
    <source>
        <strain evidence="1 2">G2</strain>
    </source>
</reference>
<keyword evidence="2" id="KW-1185">Reference proteome</keyword>
<dbReference type="Pfam" id="PF07073">
    <property type="entry name" value="ROF"/>
    <property type="match status" value="1"/>
</dbReference>
<dbReference type="AlphaFoldDB" id="A0A7D4NLH4"/>
<evidence type="ECO:0000313" key="1">
    <source>
        <dbReference type="EMBL" id="QKI90169.1"/>
    </source>
</evidence>
<organism evidence="1 2">
    <name type="scientific">Thiomicrorhabdus xiamenensis</name>
    <dbReference type="NCBI Taxonomy" id="2739063"/>
    <lineage>
        <taxon>Bacteria</taxon>
        <taxon>Pseudomonadati</taxon>
        <taxon>Pseudomonadota</taxon>
        <taxon>Gammaproteobacteria</taxon>
        <taxon>Thiotrichales</taxon>
        <taxon>Piscirickettsiaceae</taxon>
        <taxon>Thiomicrorhabdus</taxon>
    </lineage>
</organism>
<dbReference type="EMBL" id="CP054020">
    <property type="protein sequence ID" value="QKI90169.1"/>
    <property type="molecule type" value="Genomic_DNA"/>
</dbReference>
<dbReference type="InterPro" id="IPR009778">
    <property type="entry name" value="ROF"/>
</dbReference>
<dbReference type="Proteomes" id="UP000504724">
    <property type="component" value="Chromosome"/>
</dbReference>
<protein>
    <recommendedName>
        <fullName evidence="3">Rho-binding antiterminator</fullName>
    </recommendedName>
</protein>
<proteinExistence type="predicted"/>
<dbReference type="KEGG" id="txa:HQN79_11575"/>
<name>A0A7D4NLH4_9GAMM</name>
<dbReference type="Gene3D" id="2.30.30.400">
    <property type="entry name" value="Rof-like"/>
    <property type="match status" value="1"/>
</dbReference>
<evidence type="ECO:0000313" key="2">
    <source>
        <dbReference type="Proteomes" id="UP000504724"/>
    </source>
</evidence>
<sequence length="67" mass="7656">MPIACDLYSQLELAAMRGQTVELYANNDLRYRGPISTLATEKGKEYLVTPEQQKIPLEEIDRIETLN</sequence>